<comment type="caution">
    <text evidence="2">The sequence shown here is derived from an EMBL/GenBank/DDBJ whole genome shotgun (WGS) entry which is preliminary data.</text>
</comment>
<keyword evidence="3" id="KW-1185">Reference proteome</keyword>
<dbReference type="OrthoDB" id="10248979at2759"/>
<feature type="region of interest" description="Disordered" evidence="1">
    <location>
        <begin position="566"/>
        <end position="595"/>
    </location>
</feature>
<gene>
    <name evidence="2" type="ORF">CBR_g44</name>
</gene>
<organism evidence="2 3">
    <name type="scientific">Chara braunii</name>
    <name type="common">Braun's stonewort</name>
    <dbReference type="NCBI Taxonomy" id="69332"/>
    <lineage>
        <taxon>Eukaryota</taxon>
        <taxon>Viridiplantae</taxon>
        <taxon>Streptophyta</taxon>
        <taxon>Charophyceae</taxon>
        <taxon>Charales</taxon>
        <taxon>Characeae</taxon>
        <taxon>Chara</taxon>
    </lineage>
</organism>
<feature type="region of interest" description="Disordered" evidence="1">
    <location>
        <begin position="717"/>
        <end position="738"/>
    </location>
</feature>
<name>A0A388JLL4_CHABU</name>
<dbReference type="Proteomes" id="UP000265515">
    <property type="component" value="Unassembled WGS sequence"/>
</dbReference>
<dbReference type="Gramene" id="GBG58643">
    <property type="protein sequence ID" value="GBG58643"/>
    <property type="gene ID" value="CBR_g44"/>
</dbReference>
<protein>
    <submittedName>
        <fullName evidence="2">Uncharacterized protein</fullName>
    </submittedName>
</protein>
<evidence type="ECO:0000313" key="3">
    <source>
        <dbReference type="Proteomes" id="UP000265515"/>
    </source>
</evidence>
<reference evidence="2 3" key="1">
    <citation type="journal article" date="2018" name="Cell">
        <title>The Chara Genome: Secondary Complexity and Implications for Plant Terrestrialization.</title>
        <authorList>
            <person name="Nishiyama T."/>
            <person name="Sakayama H."/>
            <person name="Vries J.D."/>
            <person name="Buschmann H."/>
            <person name="Saint-Marcoux D."/>
            <person name="Ullrich K.K."/>
            <person name="Haas F.B."/>
            <person name="Vanderstraeten L."/>
            <person name="Becker D."/>
            <person name="Lang D."/>
            <person name="Vosolsobe S."/>
            <person name="Rombauts S."/>
            <person name="Wilhelmsson P.K.I."/>
            <person name="Janitza P."/>
            <person name="Kern R."/>
            <person name="Heyl A."/>
            <person name="Rumpler F."/>
            <person name="Villalobos L.I.A.C."/>
            <person name="Clay J.M."/>
            <person name="Skokan R."/>
            <person name="Toyoda A."/>
            <person name="Suzuki Y."/>
            <person name="Kagoshima H."/>
            <person name="Schijlen E."/>
            <person name="Tajeshwar N."/>
            <person name="Catarino B."/>
            <person name="Hetherington A.J."/>
            <person name="Saltykova A."/>
            <person name="Bonnot C."/>
            <person name="Breuninger H."/>
            <person name="Symeonidi A."/>
            <person name="Radhakrishnan G.V."/>
            <person name="Van Nieuwerburgh F."/>
            <person name="Deforce D."/>
            <person name="Chang C."/>
            <person name="Karol K.G."/>
            <person name="Hedrich R."/>
            <person name="Ulvskov P."/>
            <person name="Glockner G."/>
            <person name="Delwiche C.F."/>
            <person name="Petrasek J."/>
            <person name="Van de Peer Y."/>
            <person name="Friml J."/>
            <person name="Beilby M."/>
            <person name="Dolan L."/>
            <person name="Kohara Y."/>
            <person name="Sugano S."/>
            <person name="Fujiyama A."/>
            <person name="Delaux P.-M."/>
            <person name="Quint M."/>
            <person name="TheiBen G."/>
            <person name="Hagemann M."/>
            <person name="Harholt J."/>
            <person name="Dunand C."/>
            <person name="Zachgo S."/>
            <person name="Langdale J."/>
            <person name="Maumus F."/>
            <person name="Straeten D.V.D."/>
            <person name="Gould S.B."/>
            <person name="Rensing S.A."/>
        </authorList>
    </citation>
    <scope>NUCLEOTIDE SEQUENCE [LARGE SCALE GENOMIC DNA]</scope>
    <source>
        <strain evidence="2 3">S276</strain>
    </source>
</reference>
<feature type="region of interest" description="Disordered" evidence="1">
    <location>
        <begin position="48"/>
        <end position="91"/>
    </location>
</feature>
<dbReference type="EMBL" id="BFEA01000001">
    <property type="protein sequence ID" value="GBG58643.1"/>
    <property type="molecule type" value="Genomic_DNA"/>
</dbReference>
<evidence type="ECO:0000313" key="2">
    <source>
        <dbReference type="EMBL" id="GBG58643.1"/>
    </source>
</evidence>
<accession>A0A388JLL4</accession>
<sequence>MNTTILLWKVEWLVKHSSDVSSSAASQSRPPQIGHDNVVDRAAFFISTGEPQDEHDGRGWFGQTEEKEEEQQLEEEKVLEGPDSQESDEALSTSSYYFDFDVKLTGRPIPEKYPLELPVITSFASSDLMDTVRNFVGSVHHWHPEVTVHLYQISELTVREKSEISTWSKVELFPATDVLLTLSNDRSIPSSKGILHKLRHSLLSSPSSPSSSSSSDPRISTVVSAASAKGTVVLGDNSSSLLNEHLVIGIESKVGTSSRPIEQNAVSLGLDLGATTAALNSIHNPRPESGKLQEGPHGLTERQPSSSSASKLERGGSHSGEGGSNALGEGTEHNRYTHDDLASIAISSGFSNGTPLSQYDDDEEEEEEGQREDDGQGEEVVNRKQMSVAQSGTADVLLLGSDRGAATSELNEHARLSVSSAEKLHRLPTGRTADLAALSVAVDQVLGWIPLALYHACSTLPSSKPACLFLDPSTYIDGWIDNVFKALMRDGSYFLCREDDHSTTPNNLDARSRSRGCFVGVQGFVKGMKPFENLLSKHVQCALQEDCSESNSRRKTSNTTGSLVAHALLGNGNGGNVGIHNHNNDDHDDDDDSDHRQKWTEQEMLMEEGHATPTPNPTPDNWWGVSPDSELSVSCHARSQASITIANSDRHSILLAEKDERARRPALQMHKDHRQLQTHHEFHARTVIGYGQEVGSSLELADEEDWDGDLDELEGGTTAGTTGRRHVPGNSMLSPPSVTGQGSHLPLFSYSCSLVLREDVPGEIDYQSPLPDRINLGSVPVDKIIHLAVGIASTTWGSHLVSADSLPLLNILLPSLLANVDRNSDRYLYVLYLGYDVADAVFGDQQNMLLLRARVNALIQGYPVAFKTVRFPCSNRPTFVWNGLFGIAMEEGADYFFQAHDDTEFTLPRVPDWQWADALVRALRSNPLWENLGVAGPFDVRSPRAISHCFVHRTHMDIFGGLFPTSLGNKEHEEWVSRVYGYKNTFLLRQLPVNNWEKFSGRAQQCGKLVRVRRIQREIRKSADKIRAWVYHQVGRYHQGGEEIGHLFVSL</sequence>
<feature type="region of interest" description="Disordered" evidence="1">
    <location>
        <begin position="346"/>
        <end position="388"/>
    </location>
</feature>
<feature type="compositionally biased region" description="Polar residues" evidence="1">
    <location>
        <begin position="346"/>
        <end position="357"/>
    </location>
</feature>
<evidence type="ECO:0000256" key="1">
    <source>
        <dbReference type="SAM" id="MobiDB-lite"/>
    </source>
</evidence>
<dbReference type="AlphaFoldDB" id="A0A388JLL4"/>
<proteinExistence type="predicted"/>
<feature type="region of interest" description="Disordered" evidence="1">
    <location>
        <begin position="280"/>
        <end position="333"/>
    </location>
</feature>
<feature type="compositionally biased region" description="Acidic residues" evidence="1">
    <location>
        <begin position="359"/>
        <end position="377"/>
    </location>
</feature>